<feature type="domain" description="W2" evidence="5">
    <location>
        <begin position="195"/>
        <end position="350"/>
    </location>
</feature>
<keyword evidence="3" id="KW-0810">Translation regulation</keyword>
<evidence type="ECO:0000259" key="6">
    <source>
        <dbReference type="PROSITE" id="PS51366"/>
    </source>
</evidence>
<dbReference type="Pfam" id="PF02847">
    <property type="entry name" value="MA3"/>
    <property type="match status" value="1"/>
</dbReference>
<organism evidence="7">
    <name type="scientific">Picea sitchensis</name>
    <name type="common">Sitka spruce</name>
    <name type="synonym">Pinus sitchensis</name>
    <dbReference type="NCBI Taxonomy" id="3332"/>
    <lineage>
        <taxon>Eukaryota</taxon>
        <taxon>Viridiplantae</taxon>
        <taxon>Streptophyta</taxon>
        <taxon>Embryophyta</taxon>
        <taxon>Tracheophyta</taxon>
        <taxon>Spermatophyta</taxon>
        <taxon>Pinopsida</taxon>
        <taxon>Pinidae</taxon>
        <taxon>Conifers I</taxon>
        <taxon>Pinales</taxon>
        <taxon>Pinaceae</taxon>
        <taxon>Picea</taxon>
    </lineage>
</organism>
<dbReference type="PANTHER" id="PTHR23253:SF9">
    <property type="entry name" value="EUKARYOTIC TRANSLATION INITIATION FACTOR 4 GAMMA 2"/>
    <property type="match status" value="1"/>
</dbReference>
<evidence type="ECO:0000256" key="1">
    <source>
        <dbReference type="ARBA" id="ARBA00005775"/>
    </source>
</evidence>
<keyword evidence="4" id="KW-0648">Protein biosynthesis</keyword>
<sequence length="350" mass="40239">MAIKEYYSVIDMDEAALCMDELKAPWFHSKIVSQWVTDSFDRNNVERDLLAKLLIYLCNEKPNLLSHEQLLTGLGISLSSLEETVVDAPRAPEFFGVIIGKLVVAEILSFAESARIIKEGGLEPGHLLELGLALDVITSVLEFVRREKGEVAMTDMYRTSRLQLEDFMPCDKKQGEFEAFLEKKKLQFLYPLIPVENQISEFLMQGQPVEQILKWVELNVPPPLQLEPEFLKMLTIQVLRCCVPRCTLDYEKDFKGKLVPYAPLLRHFAPSRHKQRHYITAIQLFANELDHPVGLMTALFNNFYVDEVILEDAYFSWQDDIEDTTPGKDKAIREVGKWLSWLTQAPETQN</sequence>
<dbReference type="EMBL" id="EF084683">
    <property type="protein sequence ID" value="ABK23995.1"/>
    <property type="molecule type" value="mRNA"/>
</dbReference>
<dbReference type="GO" id="GO:0003729">
    <property type="term" value="F:mRNA binding"/>
    <property type="evidence" value="ECO:0007669"/>
    <property type="project" value="TreeGrafter"/>
</dbReference>
<dbReference type="Pfam" id="PF02020">
    <property type="entry name" value="W2"/>
    <property type="match status" value="1"/>
</dbReference>
<evidence type="ECO:0000259" key="5">
    <source>
        <dbReference type="PROSITE" id="PS51363"/>
    </source>
</evidence>
<dbReference type="GO" id="GO:0003743">
    <property type="term" value="F:translation initiation factor activity"/>
    <property type="evidence" value="ECO:0007669"/>
    <property type="project" value="UniProtKB-KW"/>
</dbReference>
<dbReference type="GO" id="GO:0016281">
    <property type="term" value="C:eukaryotic translation initiation factor 4F complex"/>
    <property type="evidence" value="ECO:0007669"/>
    <property type="project" value="TreeGrafter"/>
</dbReference>
<dbReference type="SMART" id="SM00544">
    <property type="entry name" value="MA3"/>
    <property type="match status" value="1"/>
</dbReference>
<dbReference type="PROSITE" id="PS51363">
    <property type="entry name" value="W2"/>
    <property type="match status" value="1"/>
</dbReference>
<dbReference type="SUPFAM" id="SSF48371">
    <property type="entry name" value="ARM repeat"/>
    <property type="match status" value="2"/>
</dbReference>
<dbReference type="PROSITE" id="PS51366">
    <property type="entry name" value="MI"/>
    <property type="match status" value="1"/>
</dbReference>
<evidence type="ECO:0008006" key="8">
    <source>
        <dbReference type="Google" id="ProtNLM"/>
    </source>
</evidence>
<evidence type="ECO:0000256" key="2">
    <source>
        <dbReference type="ARBA" id="ARBA00022540"/>
    </source>
</evidence>
<dbReference type="SMART" id="SM00515">
    <property type="entry name" value="eIF5C"/>
    <property type="match status" value="1"/>
</dbReference>
<dbReference type="FunFam" id="1.25.40.180:FF:000034">
    <property type="entry name" value="Eukaryotic translation initiation factor 4G"/>
    <property type="match status" value="1"/>
</dbReference>
<name>A9NTN4_PICSI</name>
<evidence type="ECO:0000256" key="4">
    <source>
        <dbReference type="ARBA" id="ARBA00022917"/>
    </source>
</evidence>
<dbReference type="InterPro" id="IPR003891">
    <property type="entry name" value="Initiation_fac_eIF4g_MI"/>
</dbReference>
<comment type="similarity">
    <text evidence="1">Belongs to the eukaryotic initiation factor 4G family.</text>
</comment>
<dbReference type="AlphaFoldDB" id="A9NTN4"/>
<dbReference type="PANTHER" id="PTHR23253">
    <property type="entry name" value="EUKARYOTIC TRANSLATION INITIATION FACTOR 4 GAMMA"/>
    <property type="match status" value="1"/>
</dbReference>
<accession>A9NTN4</accession>
<feature type="domain" description="MI" evidence="6">
    <location>
        <begin position="1"/>
        <end position="118"/>
    </location>
</feature>
<evidence type="ECO:0000256" key="3">
    <source>
        <dbReference type="ARBA" id="ARBA00022845"/>
    </source>
</evidence>
<dbReference type="Gene3D" id="1.25.40.180">
    <property type="match status" value="2"/>
</dbReference>
<proteinExistence type="evidence at transcript level"/>
<keyword evidence="2" id="KW-0396">Initiation factor</keyword>
<protein>
    <recommendedName>
        <fullName evidence="8">W2 domain-containing protein</fullName>
    </recommendedName>
</protein>
<reference evidence="7" key="1">
    <citation type="journal article" date="2008" name="BMC Genomics">
        <title>A conifer genomics resource of 200,000 spruce (Picea spp.) ESTs and 6,464 high-quality, sequence-finished full-length cDNAs for Sitka spruce (Picea sitchensis).</title>
        <authorList>
            <person name="Ralph S.G."/>
            <person name="Chun H.J."/>
            <person name="Kolosova N."/>
            <person name="Cooper D."/>
            <person name="Oddy C."/>
            <person name="Ritland C.E."/>
            <person name="Kirkpatrick R."/>
            <person name="Moore R."/>
            <person name="Barber S."/>
            <person name="Holt R.A."/>
            <person name="Jones S.J."/>
            <person name="Marra M.A."/>
            <person name="Douglas C.J."/>
            <person name="Ritland K."/>
            <person name="Bohlmann J."/>
        </authorList>
    </citation>
    <scope>NUCLEOTIDE SEQUENCE</scope>
    <source>
        <tissue evidence="7">Green portion of the leader tissue</tissue>
    </source>
</reference>
<dbReference type="CDD" id="cd11559">
    <property type="entry name" value="W2_eIF4G1_like"/>
    <property type="match status" value="1"/>
</dbReference>
<evidence type="ECO:0000313" key="7">
    <source>
        <dbReference type="EMBL" id="ABK23995.1"/>
    </source>
</evidence>
<dbReference type="GO" id="GO:0006417">
    <property type="term" value="P:regulation of translation"/>
    <property type="evidence" value="ECO:0007669"/>
    <property type="project" value="UniProtKB-KW"/>
</dbReference>
<dbReference type="InterPro" id="IPR003307">
    <property type="entry name" value="W2_domain"/>
</dbReference>
<dbReference type="InterPro" id="IPR016024">
    <property type="entry name" value="ARM-type_fold"/>
</dbReference>